<dbReference type="PANTHER" id="PTHR42996">
    <property type="entry name" value="PHOSPHATE-BINDING PROTEIN PSTS"/>
    <property type="match status" value="1"/>
</dbReference>
<dbReference type="InterPro" id="IPR050962">
    <property type="entry name" value="Phosphate-bind_PstS"/>
</dbReference>
<accession>A0ABZ0SEK7</accession>
<keyword evidence="11" id="KW-1185">Reference proteome</keyword>
<keyword evidence="5 7" id="KW-0813">Transport</keyword>
<dbReference type="RefSeq" id="WP_328984674.1">
    <property type="nucleotide sequence ID" value="NZ_CP121472.1"/>
</dbReference>
<evidence type="ECO:0000256" key="3">
    <source>
        <dbReference type="ARBA" id="ARBA00011529"/>
    </source>
</evidence>
<dbReference type="PIRSF" id="PIRSF002756">
    <property type="entry name" value="PstS"/>
    <property type="match status" value="1"/>
</dbReference>
<dbReference type="CDD" id="cd13565">
    <property type="entry name" value="PBP2_PstS"/>
    <property type="match status" value="1"/>
</dbReference>
<evidence type="ECO:0000256" key="8">
    <source>
        <dbReference type="SAM" id="SignalP"/>
    </source>
</evidence>
<evidence type="ECO:0000313" key="10">
    <source>
        <dbReference type="EMBL" id="WPL18937.1"/>
    </source>
</evidence>
<name>A0ABZ0SEK7_9GAMM</name>
<evidence type="ECO:0000256" key="7">
    <source>
        <dbReference type="PIRNR" id="PIRNR002756"/>
    </source>
</evidence>
<gene>
    <name evidence="10" type="primary">pstS_5</name>
    <name evidence="10" type="ORF">Thiowin_04033</name>
</gene>
<protein>
    <recommendedName>
        <fullName evidence="4 7">Phosphate-binding protein PstS</fullName>
    </recommendedName>
</protein>
<sequence>MALASFTRRTLAACGLSVTLSALAFAPLASAQQTQLNGSGASFPFPLYAKWAKDFSKQNKGIQVQYQAVGSGAGIRAFIAETVDFAASDAAMNDEEIAKVPTEKGVVLLPMTAGEVVLSYNLPGNPELKLPRDVLIDIFSGKLTTWQDERIQQANPEVKFPDDDITVVRRSDSSGTTYVFTGHLAAVSDDFAKDVGHGKSVNWPKSFVGAPKNDGVAAMIKQTPGAIGYIEYGYAEATGQPMAILQNKAGKFVKPGEASGQAALASAEFPSGDLPGYAGTPDLRVWVSDPAGEEAYPIATFTWMLMYQQQDEEKAKVLRDFIEYGLNEGQKDAPKLGYIPLPENVKAKVEDALKLVGGSK</sequence>
<evidence type="ECO:0000256" key="6">
    <source>
        <dbReference type="ARBA" id="ARBA00022592"/>
    </source>
</evidence>
<evidence type="ECO:0000256" key="1">
    <source>
        <dbReference type="ARBA" id="ARBA00002841"/>
    </source>
</evidence>
<feature type="domain" description="PBP" evidence="9">
    <location>
        <begin position="31"/>
        <end position="324"/>
    </location>
</feature>
<dbReference type="EMBL" id="CP121472">
    <property type="protein sequence ID" value="WPL18937.1"/>
    <property type="molecule type" value="Genomic_DNA"/>
</dbReference>
<dbReference type="Proteomes" id="UP001432180">
    <property type="component" value="Chromosome"/>
</dbReference>
<dbReference type="InterPro" id="IPR005673">
    <property type="entry name" value="ABC_phos-bd_PstS"/>
</dbReference>
<evidence type="ECO:0000256" key="2">
    <source>
        <dbReference type="ARBA" id="ARBA00008725"/>
    </source>
</evidence>
<organism evidence="10 11">
    <name type="scientific">Thiorhodovibrio winogradskyi</name>
    <dbReference type="NCBI Taxonomy" id="77007"/>
    <lineage>
        <taxon>Bacteria</taxon>
        <taxon>Pseudomonadati</taxon>
        <taxon>Pseudomonadota</taxon>
        <taxon>Gammaproteobacteria</taxon>
        <taxon>Chromatiales</taxon>
        <taxon>Chromatiaceae</taxon>
        <taxon>Thiorhodovibrio</taxon>
    </lineage>
</organism>
<evidence type="ECO:0000256" key="4">
    <source>
        <dbReference type="ARBA" id="ARBA00021889"/>
    </source>
</evidence>
<dbReference type="Pfam" id="PF12849">
    <property type="entry name" value="PBP_like_2"/>
    <property type="match status" value="1"/>
</dbReference>
<dbReference type="InterPro" id="IPR024370">
    <property type="entry name" value="PBP_domain"/>
</dbReference>
<keyword evidence="6 7" id="KW-0592">Phosphate transport</keyword>
<proteinExistence type="inferred from homology"/>
<evidence type="ECO:0000256" key="5">
    <source>
        <dbReference type="ARBA" id="ARBA00022448"/>
    </source>
</evidence>
<comment type="function">
    <text evidence="1 7">Part of the ABC transporter complex PstSACB involved in phosphate import.</text>
</comment>
<feature type="chain" id="PRO_5045191189" description="Phosphate-binding protein PstS" evidence="8">
    <location>
        <begin position="32"/>
        <end position="360"/>
    </location>
</feature>
<feature type="signal peptide" evidence="8">
    <location>
        <begin position="1"/>
        <end position="31"/>
    </location>
</feature>
<dbReference type="NCBIfam" id="TIGR00975">
    <property type="entry name" value="3a0107s03"/>
    <property type="match status" value="1"/>
</dbReference>
<reference evidence="10 11" key="1">
    <citation type="journal article" date="2023" name="Microorganisms">
        <title>Thiorhodovibrio frisius and Trv. litoralis spp. nov., Two Novel Members from a Clade of Fastidious Purple Sulfur Bacteria That Exhibit Unique Red-Shifted Light-Harvesting Capabilities.</title>
        <authorList>
            <person name="Methner A."/>
            <person name="Kuzyk S.B."/>
            <person name="Petersen J."/>
            <person name="Bauer S."/>
            <person name="Brinkmann H."/>
            <person name="Sichau K."/>
            <person name="Wanner G."/>
            <person name="Wolf J."/>
            <person name="Neumann-Schaal M."/>
            <person name="Henke P."/>
            <person name="Tank M."/>
            <person name="Sproer C."/>
            <person name="Bunk B."/>
            <person name="Overmann J."/>
        </authorList>
    </citation>
    <scope>NUCLEOTIDE SEQUENCE [LARGE SCALE GENOMIC DNA]</scope>
    <source>
        <strain evidence="10 11">DSM 6702</strain>
    </source>
</reference>
<evidence type="ECO:0000313" key="11">
    <source>
        <dbReference type="Proteomes" id="UP001432180"/>
    </source>
</evidence>
<comment type="subunit">
    <text evidence="3 7">The complex is composed of two ATP-binding proteins (PstB), two transmembrane proteins (PstC and PstA) and a solute-binding protein (PstS).</text>
</comment>
<dbReference type="SUPFAM" id="SSF53850">
    <property type="entry name" value="Periplasmic binding protein-like II"/>
    <property type="match status" value="1"/>
</dbReference>
<evidence type="ECO:0000259" key="9">
    <source>
        <dbReference type="Pfam" id="PF12849"/>
    </source>
</evidence>
<comment type="similarity">
    <text evidence="2 7">Belongs to the PstS family.</text>
</comment>
<dbReference type="PANTHER" id="PTHR42996:SF1">
    <property type="entry name" value="PHOSPHATE-BINDING PROTEIN PSTS"/>
    <property type="match status" value="1"/>
</dbReference>
<keyword evidence="8" id="KW-0732">Signal</keyword>
<dbReference type="Gene3D" id="3.40.190.10">
    <property type="entry name" value="Periplasmic binding protein-like II"/>
    <property type="match status" value="2"/>
</dbReference>